<dbReference type="GO" id="GO:0042597">
    <property type="term" value="C:periplasmic space"/>
    <property type="evidence" value="ECO:0007669"/>
    <property type="project" value="UniProtKB-SubCell"/>
</dbReference>
<feature type="binding site" description="covalent" evidence="8">
    <location>
        <position position="194"/>
    </location>
    <ligand>
        <name>heme c</name>
        <dbReference type="ChEBI" id="CHEBI:61717"/>
        <label>2</label>
    </ligand>
</feature>
<keyword evidence="2 8" id="KW-0349">Heme</keyword>
<keyword evidence="4" id="KW-0732">Signal</keyword>
<dbReference type="KEGG" id="add:HUW48_14200"/>
<evidence type="ECO:0000256" key="2">
    <source>
        <dbReference type="ARBA" id="ARBA00022617"/>
    </source>
</evidence>
<dbReference type="RefSeq" id="WP_182411580.1">
    <property type="nucleotide sequence ID" value="NZ_CP055153.1"/>
</dbReference>
<reference evidence="11 12" key="2">
    <citation type="submission" date="2020-08" db="EMBL/GenBank/DDBJ databases">
        <title>Adhaeribacter dokdonensis sp. nov., isolated from the rhizosphere of Elymus tsukushiensis, a plant native to the Dokdo Islands, Republic of Korea.</title>
        <authorList>
            <person name="Ghim S.Y."/>
        </authorList>
    </citation>
    <scope>NUCLEOTIDE SEQUENCE [LARGE SCALE GENOMIC DNA]</scope>
    <source>
        <strain evidence="11 12">KUDC8001</strain>
    </source>
</reference>
<evidence type="ECO:0000256" key="3">
    <source>
        <dbReference type="ARBA" id="ARBA00022723"/>
    </source>
</evidence>
<dbReference type="SUPFAM" id="SSF46626">
    <property type="entry name" value="Cytochrome c"/>
    <property type="match status" value="2"/>
</dbReference>
<keyword evidence="5" id="KW-0574">Periplasm</keyword>
<dbReference type="EMBL" id="CP055153">
    <property type="protein sequence ID" value="QMU29121.1"/>
    <property type="molecule type" value="Genomic_DNA"/>
</dbReference>
<comment type="subcellular location">
    <subcellularLocation>
        <location evidence="1">Periplasm</location>
    </subcellularLocation>
</comment>
<dbReference type="InterPro" id="IPR026259">
    <property type="entry name" value="MauG/Cytc_peroxidase"/>
</dbReference>
<gene>
    <name evidence="11" type="ORF">HUW48_14200</name>
</gene>
<keyword evidence="11" id="KW-0575">Peroxidase</keyword>
<evidence type="ECO:0000256" key="1">
    <source>
        <dbReference type="ARBA" id="ARBA00004418"/>
    </source>
</evidence>
<evidence type="ECO:0000256" key="7">
    <source>
        <dbReference type="ARBA" id="ARBA00023004"/>
    </source>
</evidence>
<dbReference type="PROSITE" id="PS51007">
    <property type="entry name" value="CYTC"/>
    <property type="match status" value="1"/>
</dbReference>
<evidence type="ECO:0000256" key="6">
    <source>
        <dbReference type="ARBA" id="ARBA00023002"/>
    </source>
</evidence>
<comment type="cofactor">
    <cofactor evidence="8">
        <name>heme</name>
        <dbReference type="ChEBI" id="CHEBI:30413"/>
    </cofactor>
    <text evidence="8">Binds 2 heme groups.</text>
</comment>
<protein>
    <submittedName>
        <fullName evidence="11">Cytochrome-c peroxidase</fullName>
    </submittedName>
</protein>
<dbReference type="GO" id="GO:0004130">
    <property type="term" value="F:cytochrome-c peroxidase activity"/>
    <property type="evidence" value="ECO:0007669"/>
    <property type="project" value="TreeGrafter"/>
</dbReference>
<feature type="binding site" description="axial binding residue" evidence="9">
    <location>
        <position position="51"/>
    </location>
    <ligand>
        <name>heme c</name>
        <dbReference type="ChEBI" id="CHEBI:61717"/>
        <label>1</label>
    </ligand>
    <ligandPart>
        <name>Fe</name>
        <dbReference type="ChEBI" id="CHEBI:18248"/>
    </ligandPart>
</feature>
<dbReference type="PIRSF" id="PIRSF000294">
    <property type="entry name" value="Cytochrome-c_peroxidase"/>
    <property type="match status" value="1"/>
</dbReference>
<name>A0A7L7L8H5_9BACT</name>
<sequence>MPKNAQLNHFPDPVYQYQNNPLTKAGFELGRKLFYDPILSEDNSVSCGSCHKQFAGFADLEHSVSHGLNNQLGTRNTPALANLRWNPDFFWDGGVNHLELVPLAPITNLLEMGTNLSLVIRKLNRDPKYVTQFRKVFHQDTINSQQLFKALTQFIGEMVSANAPYDQYVNGKTDALTEEQKQGLLVFEAKCSTCHKPGLFTDHSFRNNGLDSEFKKDLGRKIITEQPSDLGKFRVPSLRNVAVSSPYMHDGRFRTLAQVLEHYDKGVKTSATLDPLLGGSRLGIALSKEEKKQLLAFLEALTDKTFITDPRFADPF</sequence>
<evidence type="ECO:0000256" key="5">
    <source>
        <dbReference type="ARBA" id="ARBA00022764"/>
    </source>
</evidence>
<dbReference type="AlphaFoldDB" id="A0A7L7L8H5"/>
<dbReference type="InterPro" id="IPR004852">
    <property type="entry name" value="Di-haem_cyt_c_peroxidsae"/>
</dbReference>
<evidence type="ECO:0000313" key="12">
    <source>
        <dbReference type="Proteomes" id="UP000514509"/>
    </source>
</evidence>
<evidence type="ECO:0000259" key="10">
    <source>
        <dbReference type="PROSITE" id="PS51007"/>
    </source>
</evidence>
<dbReference type="Pfam" id="PF03150">
    <property type="entry name" value="CCP_MauG"/>
    <property type="match status" value="1"/>
</dbReference>
<keyword evidence="6" id="KW-0560">Oxidoreductase</keyword>
<organism evidence="11 12">
    <name type="scientific">Adhaeribacter radiodurans</name>
    <dbReference type="NCBI Taxonomy" id="2745197"/>
    <lineage>
        <taxon>Bacteria</taxon>
        <taxon>Pseudomonadati</taxon>
        <taxon>Bacteroidota</taxon>
        <taxon>Cytophagia</taxon>
        <taxon>Cytophagales</taxon>
        <taxon>Hymenobacteraceae</taxon>
        <taxon>Adhaeribacter</taxon>
    </lineage>
</organism>
<dbReference type="Gene3D" id="1.10.760.10">
    <property type="entry name" value="Cytochrome c-like domain"/>
    <property type="match status" value="2"/>
</dbReference>
<dbReference type="Proteomes" id="UP000514509">
    <property type="component" value="Chromosome"/>
</dbReference>
<feature type="domain" description="Cytochrome c" evidence="10">
    <location>
        <begin position="178"/>
        <end position="302"/>
    </location>
</feature>
<keyword evidence="7 9" id="KW-0408">Iron</keyword>
<evidence type="ECO:0000256" key="8">
    <source>
        <dbReference type="PIRSR" id="PIRSR000294-1"/>
    </source>
</evidence>
<dbReference type="GO" id="GO:0046872">
    <property type="term" value="F:metal ion binding"/>
    <property type="evidence" value="ECO:0007669"/>
    <property type="project" value="UniProtKB-KW"/>
</dbReference>
<feature type="binding site" description="covalent" evidence="8">
    <location>
        <position position="50"/>
    </location>
    <ligand>
        <name>heme c</name>
        <dbReference type="ChEBI" id="CHEBI:61717"/>
        <label>1</label>
    </ligand>
</feature>
<keyword evidence="12" id="KW-1185">Reference proteome</keyword>
<dbReference type="InterPro" id="IPR009056">
    <property type="entry name" value="Cyt_c-like_dom"/>
</dbReference>
<dbReference type="PANTHER" id="PTHR30600:SF10">
    <property type="entry name" value="BLL6722 PROTEIN"/>
    <property type="match status" value="1"/>
</dbReference>
<feature type="binding site" description="covalent" evidence="8">
    <location>
        <position position="191"/>
    </location>
    <ligand>
        <name>heme c</name>
        <dbReference type="ChEBI" id="CHEBI:61717"/>
        <label>2</label>
    </ligand>
</feature>
<evidence type="ECO:0000256" key="4">
    <source>
        <dbReference type="ARBA" id="ARBA00022729"/>
    </source>
</evidence>
<accession>A0A7L7L8H5</accession>
<dbReference type="GO" id="GO:0020037">
    <property type="term" value="F:heme binding"/>
    <property type="evidence" value="ECO:0007669"/>
    <property type="project" value="InterPro"/>
</dbReference>
<feature type="binding site" description="covalent" evidence="8">
    <location>
        <position position="47"/>
    </location>
    <ligand>
        <name>heme c</name>
        <dbReference type="ChEBI" id="CHEBI:61717"/>
        <label>1</label>
    </ligand>
</feature>
<dbReference type="PANTHER" id="PTHR30600">
    <property type="entry name" value="CYTOCHROME C PEROXIDASE-RELATED"/>
    <property type="match status" value="1"/>
</dbReference>
<keyword evidence="3 9" id="KW-0479">Metal-binding</keyword>
<proteinExistence type="predicted"/>
<dbReference type="InterPro" id="IPR051395">
    <property type="entry name" value="Cytochrome_c_Peroxidase/MauG"/>
</dbReference>
<dbReference type="InterPro" id="IPR036909">
    <property type="entry name" value="Cyt_c-like_dom_sf"/>
</dbReference>
<evidence type="ECO:0000313" key="11">
    <source>
        <dbReference type="EMBL" id="QMU29121.1"/>
    </source>
</evidence>
<feature type="binding site" description="axial binding residue" evidence="9">
    <location>
        <position position="195"/>
    </location>
    <ligand>
        <name>heme c</name>
        <dbReference type="ChEBI" id="CHEBI:61717"/>
        <label>2</label>
    </ligand>
    <ligandPart>
        <name>Fe</name>
        <dbReference type="ChEBI" id="CHEBI:18248"/>
    </ligandPart>
</feature>
<evidence type="ECO:0000256" key="9">
    <source>
        <dbReference type="PIRSR" id="PIRSR000294-2"/>
    </source>
</evidence>
<comment type="PTM">
    <text evidence="8">Binds 2 heme groups per subunit.</text>
</comment>
<dbReference type="GO" id="GO:0009055">
    <property type="term" value="F:electron transfer activity"/>
    <property type="evidence" value="ECO:0007669"/>
    <property type="project" value="InterPro"/>
</dbReference>
<reference evidence="11 12" key="1">
    <citation type="submission" date="2020-06" db="EMBL/GenBank/DDBJ databases">
        <authorList>
            <person name="Hwang Y.J."/>
        </authorList>
    </citation>
    <scope>NUCLEOTIDE SEQUENCE [LARGE SCALE GENOMIC DNA]</scope>
    <source>
        <strain evidence="11 12">KUDC8001</strain>
    </source>
</reference>